<keyword evidence="3" id="KW-1185">Reference proteome</keyword>
<dbReference type="KEGG" id="bgd:bgla_1g09530"/>
<name>F2LC11_BURGS</name>
<dbReference type="STRING" id="999541.bgla_1g09530"/>
<organism evidence="2 3">
    <name type="scientific">Burkholderia gladioli (strain BSR3)</name>
    <dbReference type="NCBI Taxonomy" id="999541"/>
    <lineage>
        <taxon>Bacteria</taxon>
        <taxon>Pseudomonadati</taxon>
        <taxon>Pseudomonadota</taxon>
        <taxon>Betaproteobacteria</taxon>
        <taxon>Burkholderiales</taxon>
        <taxon>Burkholderiaceae</taxon>
        <taxon>Burkholderia</taxon>
    </lineage>
</organism>
<dbReference type="AntiFam" id="ANF00032">
    <property type="entry name" value="Antisense to tmRNA"/>
</dbReference>
<feature type="region of interest" description="Disordered" evidence="1">
    <location>
        <begin position="1"/>
        <end position="23"/>
    </location>
</feature>
<evidence type="ECO:0000256" key="1">
    <source>
        <dbReference type="SAM" id="MobiDB-lite"/>
    </source>
</evidence>
<dbReference type="AlphaFoldDB" id="F2LC11"/>
<protein>
    <submittedName>
        <fullName evidence="2">Uncharacterized protein</fullName>
    </submittedName>
</protein>
<reference evidence="2 3" key="1">
    <citation type="journal article" date="2011" name="J. Bacteriol.">
        <title>Complete genome sequence of Burkholderia gladioli BSR3.</title>
        <authorList>
            <person name="Seo Y.S."/>
            <person name="Lim J."/>
            <person name="Choi B.S."/>
            <person name="Kim H."/>
            <person name="Goo E."/>
            <person name="Lee B."/>
            <person name="Lim J.S."/>
            <person name="Choi I.Y."/>
            <person name="Moon J.S."/>
            <person name="Kim J."/>
            <person name="Hwang I."/>
        </authorList>
    </citation>
    <scope>NUCLEOTIDE SEQUENCE [LARGE SCALE GENOMIC DNA]</scope>
    <source>
        <strain evidence="2 3">BSR3</strain>
    </source>
</reference>
<gene>
    <name evidence="2" type="ordered locus">bgla_1g09530</name>
</gene>
<dbReference type="HOGENOM" id="CLU_2900983_0_0_4"/>
<proteinExistence type="predicted"/>
<dbReference type="Proteomes" id="UP000008316">
    <property type="component" value="Chromosome 1"/>
</dbReference>
<evidence type="ECO:0000313" key="3">
    <source>
        <dbReference type="Proteomes" id="UP000008316"/>
    </source>
</evidence>
<feature type="compositionally biased region" description="Gly residues" evidence="1">
    <location>
        <begin position="1"/>
        <end position="11"/>
    </location>
</feature>
<evidence type="ECO:0000313" key="2">
    <source>
        <dbReference type="EMBL" id="AEA59635.1"/>
    </source>
</evidence>
<dbReference type="EMBL" id="CP002599">
    <property type="protein sequence ID" value="AEA59635.1"/>
    <property type="molecule type" value="Genomic_DNA"/>
</dbReference>
<accession>F2LC11</accession>
<dbReference type="eggNOG" id="ENOG50317IT">
    <property type="taxonomic scope" value="Bacteria"/>
</dbReference>
<sequence>MLRVFGGGDGGNRTRVQKRSTTSSTCLVLSFDLTATSRTNTLRDGDPLGFRPCRRGADRA</sequence>